<keyword evidence="4" id="KW-1185">Reference proteome</keyword>
<dbReference type="EMBL" id="MPJW01000273">
    <property type="protein sequence ID" value="OLU36441.1"/>
    <property type="molecule type" value="Genomic_DNA"/>
</dbReference>
<dbReference type="GeneID" id="82203956"/>
<comment type="caution">
    <text evidence="3">The sequence shown here is derived from an EMBL/GenBank/DDBJ whole genome shotgun (WGS) entry which is preliminary data.</text>
</comment>
<dbReference type="PANTHER" id="PTHR45947:SF3">
    <property type="entry name" value="SULFOQUINOVOSYL TRANSFERASE SQD2"/>
    <property type="match status" value="1"/>
</dbReference>
<proteinExistence type="predicted"/>
<accession>A0A1U7NCM7</accession>
<dbReference type="Gene3D" id="3.40.50.2000">
    <property type="entry name" value="Glycogen Phosphorylase B"/>
    <property type="match status" value="2"/>
</dbReference>
<dbReference type="InterPro" id="IPR036388">
    <property type="entry name" value="WH-like_DNA-bd_sf"/>
</dbReference>
<dbReference type="InterPro" id="IPR050194">
    <property type="entry name" value="Glycosyltransferase_grp1"/>
</dbReference>
<name>A0A1U7NCM7_9FIRM</name>
<dbReference type="GO" id="GO:0016757">
    <property type="term" value="F:glycosyltransferase activity"/>
    <property type="evidence" value="ECO:0007669"/>
    <property type="project" value="InterPro"/>
</dbReference>
<dbReference type="InterPro" id="IPR028098">
    <property type="entry name" value="Glyco_trans_4-like_N"/>
</dbReference>
<gene>
    <name evidence="3" type="ORF">BO222_12570</name>
</gene>
<evidence type="ECO:0000259" key="2">
    <source>
        <dbReference type="Pfam" id="PF13439"/>
    </source>
</evidence>
<reference evidence="3 4" key="1">
    <citation type="submission" date="2016-11" db="EMBL/GenBank/DDBJ databases">
        <title>Description of two novel members of the family Erysipelotrichaceae: Ileibacterium lipovorans gen. nov., sp. nov. and Dubosiella newyorkensis, gen. nov., sp. nov.</title>
        <authorList>
            <person name="Cox L.M."/>
            <person name="Sohn J."/>
            <person name="Tyrrell K.L."/>
            <person name="Citron D.M."/>
            <person name="Lawson P.A."/>
            <person name="Patel N.B."/>
            <person name="Iizumi T."/>
            <person name="Perez-Perez G.I."/>
            <person name="Goldstein E.J."/>
            <person name="Blaser M.J."/>
        </authorList>
    </citation>
    <scope>NUCLEOTIDE SEQUENCE [LARGE SCALE GENOMIC DNA]</scope>
    <source>
        <strain evidence="3 4">NYU-BL-A3</strain>
    </source>
</reference>
<dbReference type="PANTHER" id="PTHR45947">
    <property type="entry name" value="SULFOQUINOVOSYL TRANSFERASE SQD2"/>
    <property type="match status" value="1"/>
</dbReference>
<feature type="domain" description="Glycosyltransferase subfamily 4-like N-terminal" evidence="2">
    <location>
        <begin position="14"/>
        <end position="186"/>
    </location>
</feature>
<protein>
    <submittedName>
        <fullName evidence="3">Uncharacterized protein</fullName>
    </submittedName>
</protein>
<dbReference type="RefSeq" id="WP_075821102.1">
    <property type="nucleotide sequence ID" value="NZ_CAJUTZ010000104.1"/>
</dbReference>
<dbReference type="AlphaFoldDB" id="A0A1U7NCM7"/>
<dbReference type="Pfam" id="PF00534">
    <property type="entry name" value="Glycos_transf_1"/>
    <property type="match status" value="1"/>
</dbReference>
<dbReference type="InterPro" id="IPR001296">
    <property type="entry name" value="Glyco_trans_1"/>
</dbReference>
<evidence type="ECO:0000313" key="4">
    <source>
        <dbReference type="Proteomes" id="UP000186341"/>
    </source>
</evidence>
<feature type="domain" description="Glycosyl transferase family 1" evidence="1">
    <location>
        <begin position="200"/>
        <end position="359"/>
    </location>
</feature>
<evidence type="ECO:0000259" key="1">
    <source>
        <dbReference type="Pfam" id="PF00534"/>
    </source>
</evidence>
<dbReference type="Gene3D" id="1.10.10.10">
    <property type="entry name" value="Winged helix-like DNA-binding domain superfamily/Winged helix DNA-binding domain"/>
    <property type="match status" value="2"/>
</dbReference>
<organism evidence="3 4">
    <name type="scientific">Ileibacterium valens</name>
    <dbReference type="NCBI Taxonomy" id="1862668"/>
    <lineage>
        <taxon>Bacteria</taxon>
        <taxon>Bacillati</taxon>
        <taxon>Bacillota</taxon>
        <taxon>Erysipelotrichia</taxon>
        <taxon>Erysipelotrichales</taxon>
        <taxon>Erysipelotrichaceae</taxon>
        <taxon>Ileibacterium</taxon>
    </lineage>
</organism>
<dbReference type="Proteomes" id="UP000186341">
    <property type="component" value="Unassembled WGS sequence"/>
</dbReference>
<dbReference type="OrthoDB" id="9802525at2"/>
<dbReference type="SUPFAM" id="SSF53756">
    <property type="entry name" value="UDP-Glycosyltransferase/glycogen phosphorylase"/>
    <property type="match status" value="1"/>
</dbReference>
<evidence type="ECO:0000313" key="3">
    <source>
        <dbReference type="EMBL" id="OLU36441.1"/>
    </source>
</evidence>
<sequence>MRVGLFTDTYLPDINGVVSSTVTLKKALERAGHTVFVITNHAGATIELEGDVLRLPGIALKGLYGYKMSSPISLGALSYIRNMNLDVIHLQTNFGVGVYGQAIGKTLGIPLVDTYHTMYEDYTHYINPHGFSGIEKFSKEAIRAASRKVCNNVQAVISPSQKTKDILEEYGVFAPIYVCPTGLNLDAFEEGINNLQKVKAIRQSVSDDPELRFMIFLGRIAKEKSLEMVIEMLDVLEDEHFHLGIVGAGPDEDYYRDLAGKSKYSDHIHFLGRADTEDVPSFYAASDGYISASLSETQGMTYLESLATKTMVFGRRDEVLDGLIDEGITGYYFDTKEELAQKIKAYYQLNEEQKQENKAACLKKIAPFTDKTFAHKVAAVYDQAILDYSRTYVVSKIKFKDDFVQLTVFRDSEREDTKFYLPAEDYFENKISIGTKLDGYLVDLHKEKQNYYEGWMAARKRAASRDMTSAQLSRYLKKTHDLTDEDAKAITDEFESRHYIDDHAYALEKSQYWQALGYSSKEIEKKLFKAGISPSDIQEASEHLTSDLEITNAKKMAKRLVHTVKNQSAKIKRQTIKNKLLSKGYSVDAASAASEELELDDNEYEALEQCYEKALRLYRSADPAKRRQKIRLYCIKQGFSASMVDERLESGEENDF</sequence>
<dbReference type="Pfam" id="PF13439">
    <property type="entry name" value="Glyco_transf_4"/>
    <property type="match status" value="1"/>
</dbReference>